<keyword evidence="1" id="KW-0805">Transcription regulation</keyword>
<dbReference type="Gene3D" id="1.10.10.10">
    <property type="entry name" value="Winged helix-like DNA-binding domain superfamily/Winged helix DNA-binding domain"/>
    <property type="match status" value="1"/>
</dbReference>
<dbReference type="RefSeq" id="WP_208174076.1">
    <property type="nucleotide sequence ID" value="NZ_JAGETZ010000002.1"/>
</dbReference>
<keyword evidence="2" id="KW-0238">DNA-binding</keyword>
<sequence>MTDSTPTALIAAAPTLWRKGLIAILKEWWPQLRIALTADATQVADLVASSRFGLLVLDEALPGRALPELLGRMYRTRPAQRLAVLTDPNSPAQLAGMPPWPGNPLRLPRHVLPHALVAALRTWLDAPIESALIAQRTNSDTMPDPFSRRELEVLRLVVADCCNEEIANRLFINVRTVETHRRNLLHKAGTRTLVGLAARAVREGWVA</sequence>
<dbReference type="EMBL" id="JAGETZ010000002">
    <property type="protein sequence ID" value="MBO2008504.1"/>
    <property type="molecule type" value="Genomic_DNA"/>
</dbReference>
<dbReference type="SUPFAM" id="SSF52172">
    <property type="entry name" value="CheY-like"/>
    <property type="match status" value="1"/>
</dbReference>
<dbReference type="Proteomes" id="UP000664369">
    <property type="component" value="Unassembled WGS sequence"/>
</dbReference>
<dbReference type="Pfam" id="PF00196">
    <property type="entry name" value="GerE"/>
    <property type="match status" value="1"/>
</dbReference>
<dbReference type="InterPro" id="IPR036388">
    <property type="entry name" value="WH-like_DNA-bd_sf"/>
</dbReference>
<evidence type="ECO:0000259" key="4">
    <source>
        <dbReference type="PROSITE" id="PS50043"/>
    </source>
</evidence>
<evidence type="ECO:0000256" key="1">
    <source>
        <dbReference type="ARBA" id="ARBA00023015"/>
    </source>
</evidence>
<dbReference type="PRINTS" id="PR00038">
    <property type="entry name" value="HTHLUXR"/>
</dbReference>
<dbReference type="CDD" id="cd06170">
    <property type="entry name" value="LuxR_C_like"/>
    <property type="match status" value="1"/>
</dbReference>
<dbReference type="PANTHER" id="PTHR44688">
    <property type="entry name" value="DNA-BINDING TRANSCRIPTIONAL ACTIVATOR DEVR_DOSR"/>
    <property type="match status" value="1"/>
</dbReference>
<comment type="caution">
    <text evidence="5">The sequence shown here is derived from an EMBL/GenBank/DDBJ whole genome shotgun (WGS) entry which is preliminary data.</text>
</comment>
<dbReference type="InterPro" id="IPR011006">
    <property type="entry name" value="CheY-like_superfamily"/>
</dbReference>
<dbReference type="InterPro" id="IPR000792">
    <property type="entry name" value="Tscrpt_reg_LuxR_C"/>
</dbReference>
<accession>A0ABS3QB72</accession>
<feature type="domain" description="HTH luxR-type" evidence="4">
    <location>
        <begin position="139"/>
        <end position="204"/>
    </location>
</feature>
<keyword evidence="3" id="KW-0804">Transcription</keyword>
<evidence type="ECO:0000256" key="2">
    <source>
        <dbReference type="ARBA" id="ARBA00023125"/>
    </source>
</evidence>
<protein>
    <submittedName>
        <fullName evidence="5">Response regulator transcription factor</fullName>
    </submittedName>
</protein>
<dbReference type="PANTHER" id="PTHR44688:SF16">
    <property type="entry name" value="DNA-BINDING TRANSCRIPTIONAL ACTIVATOR DEVR_DOSR"/>
    <property type="match status" value="1"/>
</dbReference>
<evidence type="ECO:0000313" key="5">
    <source>
        <dbReference type="EMBL" id="MBO2008504.1"/>
    </source>
</evidence>
<reference evidence="5 6" key="1">
    <citation type="submission" date="2021-03" db="EMBL/GenBank/DDBJ databases">
        <authorList>
            <person name="Kim M.K."/>
        </authorList>
    </citation>
    <scope>NUCLEOTIDE SEQUENCE [LARGE SCALE GENOMIC DNA]</scope>
    <source>
        <strain evidence="5 6">BT442</strain>
    </source>
</reference>
<dbReference type="SMART" id="SM00421">
    <property type="entry name" value="HTH_LUXR"/>
    <property type="match status" value="1"/>
</dbReference>
<dbReference type="InterPro" id="IPR016032">
    <property type="entry name" value="Sig_transdc_resp-reg_C-effctor"/>
</dbReference>
<proteinExistence type="predicted"/>
<keyword evidence="6" id="KW-1185">Reference proteome</keyword>
<organism evidence="5 6">
    <name type="scientific">Hymenobacter negativus</name>
    <dbReference type="NCBI Taxonomy" id="2795026"/>
    <lineage>
        <taxon>Bacteria</taxon>
        <taxon>Pseudomonadati</taxon>
        <taxon>Bacteroidota</taxon>
        <taxon>Cytophagia</taxon>
        <taxon>Cytophagales</taxon>
        <taxon>Hymenobacteraceae</taxon>
        <taxon>Hymenobacter</taxon>
    </lineage>
</organism>
<evidence type="ECO:0000313" key="6">
    <source>
        <dbReference type="Proteomes" id="UP000664369"/>
    </source>
</evidence>
<dbReference type="PROSITE" id="PS00622">
    <property type="entry name" value="HTH_LUXR_1"/>
    <property type="match status" value="1"/>
</dbReference>
<name>A0ABS3QB72_9BACT</name>
<gene>
    <name evidence="5" type="ORF">J4E00_05520</name>
</gene>
<evidence type="ECO:0000256" key="3">
    <source>
        <dbReference type="ARBA" id="ARBA00023163"/>
    </source>
</evidence>
<dbReference type="PROSITE" id="PS50043">
    <property type="entry name" value="HTH_LUXR_2"/>
    <property type="match status" value="1"/>
</dbReference>
<dbReference type="SUPFAM" id="SSF46894">
    <property type="entry name" value="C-terminal effector domain of the bipartite response regulators"/>
    <property type="match status" value="1"/>
</dbReference>